<dbReference type="InterPro" id="IPR051125">
    <property type="entry name" value="ABC-4/HrtB_transporter"/>
</dbReference>
<dbReference type="AlphaFoldDB" id="A0A5J4PPH5"/>
<accession>A0A5J4PPH5</accession>
<keyword evidence="1" id="KW-0472">Membrane</keyword>
<dbReference type="PANTHER" id="PTHR43738">
    <property type="entry name" value="ABC TRANSPORTER, MEMBRANE PROTEIN"/>
    <property type="match status" value="1"/>
</dbReference>
<protein>
    <recommendedName>
        <fullName evidence="3">ABC3 transporter permease protein domain-containing protein</fullName>
    </recommendedName>
</protein>
<dbReference type="PANTHER" id="PTHR43738:SF2">
    <property type="entry name" value="ABC TRANSPORTER PERMEASE"/>
    <property type="match status" value="1"/>
</dbReference>
<keyword evidence="1" id="KW-0812">Transmembrane</keyword>
<proteinExistence type="predicted"/>
<gene>
    <name evidence="2" type="ORF">EZS27_038239</name>
</gene>
<comment type="caution">
    <text evidence="2">The sequence shown here is derived from an EMBL/GenBank/DDBJ whole genome shotgun (WGS) entry which is preliminary data.</text>
</comment>
<feature type="transmembrane region" description="Helical" evidence="1">
    <location>
        <begin position="172"/>
        <end position="192"/>
    </location>
</feature>
<feature type="transmembrane region" description="Helical" evidence="1">
    <location>
        <begin position="146"/>
        <end position="166"/>
    </location>
</feature>
<feature type="non-terminal residue" evidence="2">
    <location>
        <position position="1"/>
    </location>
</feature>
<name>A0A5J4PPH5_9ZZZZ</name>
<dbReference type="EMBL" id="SNRY01007419">
    <property type="protein sequence ID" value="KAA6310459.1"/>
    <property type="molecule type" value="Genomic_DNA"/>
</dbReference>
<keyword evidence="1" id="KW-1133">Transmembrane helix</keyword>
<evidence type="ECO:0008006" key="3">
    <source>
        <dbReference type="Google" id="ProtNLM"/>
    </source>
</evidence>
<sequence>EVGGRAVYLQIAGTLDNSIFQGNLIMDKSLFAKVWNEIAGSEIILFRVKEQDAAATGRLIEQALNEYGVRITTTAQRLQAFNSVTDTYLTIFLTLGGLGLLLGIVSFIIVVRKDLTSRREDILLYRSLGFTDTKISRLLIAENRLVPLYAIIVGVLGSVAEVSGGLQSVSMWIWLLSVVSAIVLVLSVILFIRQSVRTCLQQN</sequence>
<organism evidence="2">
    <name type="scientific">termite gut metagenome</name>
    <dbReference type="NCBI Taxonomy" id="433724"/>
    <lineage>
        <taxon>unclassified sequences</taxon>
        <taxon>metagenomes</taxon>
        <taxon>organismal metagenomes</taxon>
    </lineage>
</organism>
<evidence type="ECO:0000313" key="2">
    <source>
        <dbReference type="EMBL" id="KAA6310459.1"/>
    </source>
</evidence>
<feature type="transmembrane region" description="Helical" evidence="1">
    <location>
        <begin position="88"/>
        <end position="111"/>
    </location>
</feature>
<reference evidence="2" key="1">
    <citation type="submission" date="2019-03" db="EMBL/GenBank/DDBJ databases">
        <title>Single cell metagenomics reveals metabolic interactions within the superorganism composed of flagellate Streblomastix strix and complex community of Bacteroidetes bacteria on its surface.</title>
        <authorList>
            <person name="Treitli S.C."/>
            <person name="Kolisko M."/>
            <person name="Husnik F."/>
            <person name="Keeling P."/>
            <person name="Hampl V."/>
        </authorList>
    </citation>
    <scope>NUCLEOTIDE SEQUENCE</scope>
    <source>
        <strain evidence="2">STM</strain>
    </source>
</reference>
<evidence type="ECO:0000256" key="1">
    <source>
        <dbReference type="SAM" id="Phobius"/>
    </source>
</evidence>